<sequence length="294" mass="33921">MSPLVVQHIELTSKHHVTSTFHTVHFFIGYYVAFMAQSALMSCSVLYFLPSYILARCLDKLTNDMYRAGVMIDSEMTSENALNKLESFQKRYQVITIKSAINKMSCDGCSDDGSDHMITLKKAANVIEFNFKYIAFYVQTICLIELSCLLYAYLQILNWNWFNTILFLVFVSQITSFILSFIVPAYLNHEKNKKISEICPEMFEKLMQKDSNTVLATKVLMFMYQLETMPITFTSGGFFVVKRSLLPTSARDWTHESRFNKSIILFKTVSHNCLPYHPTKCLLLFIAVSTRMNC</sequence>
<feature type="transmembrane region" description="Helical" evidence="1">
    <location>
        <begin position="165"/>
        <end position="187"/>
    </location>
</feature>
<feature type="transmembrane region" description="Helical" evidence="1">
    <location>
        <begin position="131"/>
        <end position="153"/>
    </location>
</feature>
<dbReference type="InParanoid" id="A0A1S0TQ75"/>
<evidence type="ECO:0000256" key="1">
    <source>
        <dbReference type="SAM" id="Phobius"/>
    </source>
</evidence>
<proteinExistence type="predicted"/>
<reference evidence="2" key="1">
    <citation type="submission" date="2012-04" db="EMBL/GenBank/DDBJ databases">
        <title>The Genome Sequence of Loa loa.</title>
        <authorList>
            <consortium name="The Broad Institute Genome Sequencing Platform"/>
            <consortium name="Broad Institute Genome Sequencing Center for Infectious Disease"/>
            <person name="Nutman T.B."/>
            <person name="Fink D.L."/>
            <person name="Russ C."/>
            <person name="Young S."/>
            <person name="Zeng Q."/>
            <person name="Gargeya S."/>
            <person name="Alvarado L."/>
            <person name="Berlin A."/>
            <person name="Chapman S.B."/>
            <person name="Chen Z."/>
            <person name="Freedman E."/>
            <person name="Gellesch M."/>
            <person name="Goldberg J."/>
            <person name="Griggs A."/>
            <person name="Gujja S."/>
            <person name="Heilman E.R."/>
            <person name="Heiman D."/>
            <person name="Howarth C."/>
            <person name="Mehta T."/>
            <person name="Neiman D."/>
            <person name="Pearson M."/>
            <person name="Roberts A."/>
            <person name="Saif S."/>
            <person name="Shea T."/>
            <person name="Shenoy N."/>
            <person name="Sisk P."/>
            <person name="Stolte C."/>
            <person name="Sykes S."/>
            <person name="White J."/>
            <person name="Yandava C."/>
            <person name="Haas B."/>
            <person name="Henn M.R."/>
            <person name="Nusbaum C."/>
            <person name="Birren B."/>
        </authorList>
    </citation>
    <scope>NUCLEOTIDE SEQUENCE [LARGE SCALE GENOMIC DNA]</scope>
</reference>
<keyword evidence="1" id="KW-0812">Transmembrane</keyword>
<dbReference type="EMBL" id="JH712087">
    <property type="protein sequence ID" value="EFO18232.1"/>
    <property type="molecule type" value="Genomic_DNA"/>
</dbReference>
<gene>
    <name evidence="2" type="ORF">LOAG_10264</name>
</gene>
<dbReference type="AlphaFoldDB" id="A0A1S0TQ75"/>
<name>A0A1S0TQ75_LOALO</name>
<dbReference type="KEGG" id="loa:LOAG_10264"/>
<evidence type="ECO:0000313" key="2">
    <source>
        <dbReference type="EMBL" id="EFO18232.1"/>
    </source>
</evidence>
<organism evidence="2">
    <name type="scientific">Loa loa</name>
    <name type="common">Eye worm</name>
    <name type="synonym">Filaria loa</name>
    <dbReference type="NCBI Taxonomy" id="7209"/>
    <lineage>
        <taxon>Eukaryota</taxon>
        <taxon>Metazoa</taxon>
        <taxon>Ecdysozoa</taxon>
        <taxon>Nematoda</taxon>
        <taxon>Chromadorea</taxon>
        <taxon>Rhabditida</taxon>
        <taxon>Spirurina</taxon>
        <taxon>Spiruromorpha</taxon>
        <taxon>Filarioidea</taxon>
        <taxon>Onchocercidae</taxon>
        <taxon>Loa</taxon>
    </lineage>
</organism>
<keyword evidence="1" id="KW-1133">Transmembrane helix</keyword>
<dbReference type="OrthoDB" id="10580751at2759"/>
<dbReference type="RefSeq" id="XP_003145839.1">
    <property type="nucleotide sequence ID" value="XM_003145791.1"/>
</dbReference>
<dbReference type="GeneID" id="9947706"/>
<feature type="transmembrane region" description="Helical" evidence="1">
    <location>
        <begin position="28"/>
        <end position="49"/>
    </location>
</feature>
<accession>A0A1S0TQ75</accession>
<protein>
    <submittedName>
        <fullName evidence="2">Uncharacterized protein</fullName>
    </submittedName>
</protein>
<dbReference type="CTD" id="9947706"/>
<keyword evidence="1" id="KW-0472">Membrane</keyword>